<dbReference type="OrthoDB" id="6105938at2759"/>
<dbReference type="STRING" id="1447875.A0A2B7WEK3"/>
<name>A0A2B7WEK3_9EURO</name>
<dbReference type="PANTHER" id="PTHR38846">
    <property type="entry name" value="C3H1-TYPE DOMAIN-CONTAINING PROTEIN"/>
    <property type="match status" value="1"/>
</dbReference>
<evidence type="ECO:0000313" key="2">
    <source>
        <dbReference type="Proteomes" id="UP000223968"/>
    </source>
</evidence>
<sequence>MVSDFFSRFAGFKPNPSVSAKDEFARLAHNRNWKENGGKYQKEWAKFIAWEFSKHYGPQVTKLENWQSLCHEVGIEDGIESITKCKKALRSVHVNIVDLVDARRTGKKVKTFRSEAALRNYTLRTERIFPKKAAKGDGFLKALLREIF</sequence>
<reference evidence="1 2" key="1">
    <citation type="submission" date="2017-10" db="EMBL/GenBank/DDBJ databases">
        <title>Comparative genomics in systemic dimorphic fungi from Ajellomycetaceae.</title>
        <authorList>
            <person name="Munoz J.F."/>
            <person name="Mcewen J.G."/>
            <person name="Clay O.K."/>
            <person name="Cuomo C.A."/>
        </authorList>
    </citation>
    <scope>NUCLEOTIDE SEQUENCE [LARGE SCALE GENOMIC DNA]</scope>
    <source>
        <strain evidence="1 2">UAMH5409</strain>
    </source>
</reference>
<accession>A0A2B7WEK3</accession>
<dbReference type="Proteomes" id="UP000223968">
    <property type="component" value="Unassembled WGS sequence"/>
</dbReference>
<protein>
    <submittedName>
        <fullName evidence="1">Uncharacterized protein</fullName>
    </submittedName>
</protein>
<dbReference type="AlphaFoldDB" id="A0A2B7WEK3"/>
<organism evidence="1 2">
    <name type="scientific">Helicocarpus griseus UAMH5409</name>
    <dbReference type="NCBI Taxonomy" id="1447875"/>
    <lineage>
        <taxon>Eukaryota</taxon>
        <taxon>Fungi</taxon>
        <taxon>Dikarya</taxon>
        <taxon>Ascomycota</taxon>
        <taxon>Pezizomycotina</taxon>
        <taxon>Eurotiomycetes</taxon>
        <taxon>Eurotiomycetidae</taxon>
        <taxon>Onygenales</taxon>
        <taxon>Ajellomycetaceae</taxon>
        <taxon>Helicocarpus</taxon>
    </lineage>
</organism>
<gene>
    <name evidence="1" type="ORF">AJ79_10317</name>
</gene>
<keyword evidence="2" id="KW-1185">Reference proteome</keyword>
<comment type="caution">
    <text evidence="1">The sequence shown here is derived from an EMBL/GenBank/DDBJ whole genome shotgun (WGS) entry which is preliminary data.</text>
</comment>
<evidence type="ECO:0000313" key="1">
    <source>
        <dbReference type="EMBL" id="PGG95019.1"/>
    </source>
</evidence>
<dbReference type="PANTHER" id="PTHR38846:SF1">
    <property type="entry name" value="C3H1-TYPE DOMAIN-CONTAINING PROTEIN"/>
    <property type="match status" value="1"/>
</dbReference>
<dbReference type="EMBL" id="PDNB01000450">
    <property type="protein sequence ID" value="PGG95019.1"/>
    <property type="molecule type" value="Genomic_DNA"/>
</dbReference>
<proteinExistence type="predicted"/>